<organism evidence="1">
    <name type="scientific">marine sediment metagenome</name>
    <dbReference type="NCBI Taxonomy" id="412755"/>
    <lineage>
        <taxon>unclassified sequences</taxon>
        <taxon>metagenomes</taxon>
        <taxon>ecological metagenomes</taxon>
    </lineage>
</organism>
<name>A0A0F8YFV4_9ZZZZ</name>
<gene>
    <name evidence="1" type="ORF">LCGC14_3098590</name>
</gene>
<evidence type="ECO:0000313" key="1">
    <source>
        <dbReference type="EMBL" id="KKK53059.1"/>
    </source>
</evidence>
<dbReference type="AlphaFoldDB" id="A0A0F8YFV4"/>
<protein>
    <submittedName>
        <fullName evidence="1">Uncharacterized protein</fullName>
    </submittedName>
</protein>
<reference evidence="1" key="1">
    <citation type="journal article" date="2015" name="Nature">
        <title>Complex archaea that bridge the gap between prokaryotes and eukaryotes.</title>
        <authorList>
            <person name="Spang A."/>
            <person name="Saw J.H."/>
            <person name="Jorgensen S.L."/>
            <person name="Zaremba-Niedzwiedzka K."/>
            <person name="Martijn J."/>
            <person name="Lind A.E."/>
            <person name="van Eijk R."/>
            <person name="Schleper C."/>
            <person name="Guy L."/>
            <person name="Ettema T.J."/>
        </authorList>
    </citation>
    <scope>NUCLEOTIDE SEQUENCE</scope>
</reference>
<dbReference type="EMBL" id="LAZR01066698">
    <property type="protein sequence ID" value="KKK53059.1"/>
    <property type="molecule type" value="Genomic_DNA"/>
</dbReference>
<proteinExistence type="predicted"/>
<sequence>MKVEAITTHNVDRIIVDVLTSPATSYWLKLSLQRAIERDPVDAANDVSLLGSIINARVLQANNSV</sequence>
<accession>A0A0F8YFV4</accession>
<comment type="caution">
    <text evidence="1">The sequence shown here is derived from an EMBL/GenBank/DDBJ whole genome shotgun (WGS) entry which is preliminary data.</text>
</comment>